<feature type="binding site" evidence="5">
    <location>
        <position position="294"/>
    </location>
    <ligand>
        <name>substrate</name>
    </ligand>
</feature>
<feature type="active site" evidence="4">
    <location>
        <position position="310"/>
    </location>
</feature>
<evidence type="ECO:0000256" key="2">
    <source>
        <dbReference type="ARBA" id="ARBA00012255"/>
    </source>
</evidence>
<feature type="active site" evidence="4">
    <location>
        <position position="291"/>
    </location>
</feature>
<evidence type="ECO:0000259" key="7">
    <source>
        <dbReference type="Pfam" id="PF20811"/>
    </source>
</evidence>
<dbReference type="Proteomes" id="UP001516400">
    <property type="component" value="Unassembled WGS sequence"/>
</dbReference>
<evidence type="ECO:0000313" key="8">
    <source>
        <dbReference type="EMBL" id="KAL3280193.1"/>
    </source>
</evidence>
<evidence type="ECO:0000256" key="5">
    <source>
        <dbReference type="PIRSR" id="PIRSR607724-2"/>
    </source>
</evidence>
<feature type="active site" evidence="4">
    <location>
        <position position="309"/>
    </location>
</feature>
<sequence>MGETYSGSPISGLCGGHDRWSFYIPPIAPSKYHNVLYEFPINTASGVPQPHININPKYWDEDHVRMPFSPHNLFPVKDNENSDRLMPRWEIICKSLEKPIKCFSDLEAAICSYNASLPKFGALEYFFEEVFEEEESTAFFENLLPKIIKLALRLPEILKEGIPLLKQHHSKAVSLSQLQVASLLANAFLCTFPWRKEVSATYPGVNFVRLYSAHHRPKRLSCVAEKIKCLIHYFRRITSSEPKGVITFERIFLPRNKIPRWDALENNLGNTRIHITSTGTIEEASGFLQVDFANRNVGGGVLGYGCVQEEIRFVICPELMISRLFIEQLDDTEAVVIRGSERFSNYTGYSDTFQWNGNFADETPTDRFGRRQTTVAIIDATRFNKVDQQYYPAAVLRELGKAYAGFYSHHTDNLAPVATGNWGCGAFKGDSKLKTLIQLMACNAAHRDLVYYTFENEELQENFYNMYLFIATNRITTCELWRIICRFAAAKLPPEQFYCFIQQSCFDTRNRPEILKNDTSPKN</sequence>
<dbReference type="InterPro" id="IPR007724">
    <property type="entry name" value="Poly_GlycHdrlase"/>
</dbReference>
<dbReference type="EC" id="3.2.1.143" evidence="2"/>
<keyword evidence="3" id="KW-0378">Hydrolase</keyword>
<protein>
    <recommendedName>
        <fullName evidence="2">poly(ADP-ribose) glycohydrolase</fullName>
        <ecNumber evidence="2">3.2.1.143</ecNumber>
    </recommendedName>
</protein>
<accession>A0ABD2NNN5</accession>
<feature type="domain" description="PARG helical" evidence="7">
    <location>
        <begin position="132"/>
        <end position="250"/>
    </location>
</feature>
<keyword evidence="9" id="KW-1185">Reference proteome</keyword>
<evidence type="ECO:0000256" key="3">
    <source>
        <dbReference type="ARBA" id="ARBA00022801"/>
    </source>
</evidence>
<feature type="binding site" evidence="5">
    <location>
        <position position="308"/>
    </location>
    <ligand>
        <name>substrate</name>
    </ligand>
</feature>
<gene>
    <name evidence="8" type="ORF">HHI36_017693</name>
</gene>
<comment type="similarity">
    <text evidence="1">Belongs to the poly(ADP-ribose) glycohydrolase family.</text>
</comment>
<dbReference type="PANTHER" id="PTHR12837:SF15">
    <property type="entry name" value="POLY(ADP-RIBOSE) GLYCOHYDROLASE"/>
    <property type="match status" value="1"/>
</dbReference>
<dbReference type="Pfam" id="PF05028">
    <property type="entry name" value="PARG_cat_C"/>
    <property type="match status" value="1"/>
</dbReference>
<dbReference type="EMBL" id="JABFTP020000124">
    <property type="protein sequence ID" value="KAL3280193.1"/>
    <property type="molecule type" value="Genomic_DNA"/>
</dbReference>
<proteinExistence type="inferred from homology"/>
<feature type="domain" description="PARG catalytic Macro" evidence="6">
    <location>
        <begin position="259"/>
        <end position="460"/>
    </location>
</feature>
<dbReference type="PANTHER" id="PTHR12837">
    <property type="entry name" value="POLY ADP-RIBOSE GLYCOHYDROLASE"/>
    <property type="match status" value="1"/>
</dbReference>
<feature type="binding site" evidence="5">
    <location>
        <position position="349"/>
    </location>
    <ligand>
        <name>substrate</name>
    </ligand>
</feature>
<evidence type="ECO:0000313" key="9">
    <source>
        <dbReference type="Proteomes" id="UP001516400"/>
    </source>
</evidence>
<dbReference type="Pfam" id="PF20811">
    <property type="entry name" value="PARG_cat_N"/>
    <property type="match status" value="1"/>
</dbReference>
<dbReference type="GO" id="GO:0004649">
    <property type="term" value="F:poly(ADP-ribose) glycohydrolase activity"/>
    <property type="evidence" value="ECO:0007669"/>
    <property type="project" value="UniProtKB-EC"/>
</dbReference>
<evidence type="ECO:0000256" key="1">
    <source>
        <dbReference type="ARBA" id="ARBA00009545"/>
    </source>
</evidence>
<organism evidence="8 9">
    <name type="scientific">Cryptolaemus montrouzieri</name>
    <dbReference type="NCBI Taxonomy" id="559131"/>
    <lineage>
        <taxon>Eukaryota</taxon>
        <taxon>Metazoa</taxon>
        <taxon>Ecdysozoa</taxon>
        <taxon>Arthropoda</taxon>
        <taxon>Hexapoda</taxon>
        <taxon>Insecta</taxon>
        <taxon>Pterygota</taxon>
        <taxon>Neoptera</taxon>
        <taxon>Endopterygota</taxon>
        <taxon>Coleoptera</taxon>
        <taxon>Polyphaga</taxon>
        <taxon>Cucujiformia</taxon>
        <taxon>Coccinelloidea</taxon>
        <taxon>Coccinellidae</taxon>
        <taxon>Scymninae</taxon>
        <taxon>Scymnini</taxon>
        <taxon>Cryptolaemus</taxon>
    </lineage>
</organism>
<evidence type="ECO:0000256" key="4">
    <source>
        <dbReference type="PIRSR" id="PIRSR607724-1"/>
    </source>
</evidence>
<evidence type="ECO:0000259" key="6">
    <source>
        <dbReference type="Pfam" id="PF05028"/>
    </source>
</evidence>
<dbReference type="InterPro" id="IPR048362">
    <property type="entry name" value="PARG_helical"/>
</dbReference>
<comment type="caution">
    <text evidence="8">The sequence shown here is derived from an EMBL/GenBank/DDBJ whole genome shotgun (WGS) entry which is preliminary data.</text>
</comment>
<dbReference type="InterPro" id="IPR046372">
    <property type="entry name" value="PARG_cat_C"/>
</dbReference>
<reference evidence="8 9" key="1">
    <citation type="journal article" date="2021" name="BMC Biol.">
        <title>Horizontally acquired antibacterial genes associated with adaptive radiation of ladybird beetles.</title>
        <authorList>
            <person name="Li H.S."/>
            <person name="Tang X.F."/>
            <person name="Huang Y.H."/>
            <person name="Xu Z.Y."/>
            <person name="Chen M.L."/>
            <person name="Du X.Y."/>
            <person name="Qiu B.Y."/>
            <person name="Chen P.T."/>
            <person name="Zhang W."/>
            <person name="Slipinski A."/>
            <person name="Escalona H.E."/>
            <person name="Waterhouse R.M."/>
            <person name="Zwick A."/>
            <person name="Pang H."/>
        </authorList>
    </citation>
    <scope>NUCLEOTIDE SEQUENCE [LARGE SCALE GENOMIC DNA]</scope>
    <source>
        <strain evidence="8">SYSU2018</strain>
    </source>
</reference>
<name>A0ABD2NNN5_9CUCU</name>
<dbReference type="AlphaFoldDB" id="A0ABD2NNN5"/>